<sequence length="71" mass="8002">MRDAASAVRGMEYLIRDFARYGDLLVLLSTTEGEIDGEVLRLIGFKMAVDGENLNKHFDDALKLFPAEARR</sequence>
<reference evidence="1 2" key="1">
    <citation type="journal article" date="2016" name="Genome Announc.">
        <title>Complete Genome Sequence of Methylobacterium populi P-1M, Isolated from Pink-Pigmented Household Biofilm.</title>
        <authorList>
            <person name="Morohoshi T."/>
            <person name="Ikeda T."/>
        </authorList>
    </citation>
    <scope>NUCLEOTIDE SEQUENCE [LARGE SCALE GENOMIC DNA]</scope>
    <source>
        <strain evidence="1 2">P-1M</strain>
    </source>
</reference>
<gene>
    <name evidence="1" type="ORF">MPPM_0784</name>
</gene>
<dbReference type="AlphaFoldDB" id="A0A160P9R0"/>
<proteinExistence type="predicted"/>
<name>A0A160P9R0_9HYPH</name>
<organism evidence="1 2">
    <name type="scientific">Methylorubrum populi</name>
    <dbReference type="NCBI Taxonomy" id="223967"/>
    <lineage>
        <taxon>Bacteria</taxon>
        <taxon>Pseudomonadati</taxon>
        <taxon>Pseudomonadota</taxon>
        <taxon>Alphaproteobacteria</taxon>
        <taxon>Hyphomicrobiales</taxon>
        <taxon>Methylobacteriaceae</taxon>
        <taxon>Methylorubrum</taxon>
    </lineage>
</organism>
<dbReference type="EMBL" id="AP014809">
    <property type="protein sequence ID" value="BAU89389.1"/>
    <property type="molecule type" value="Genomic_DNA"/>
</dbReference>
<evidence type="ECO:0000313" key="1">
    <source>
        <dbReference type="EMBL" id="BAU89389.1"/>
    </source>
</evidence>
<accession>A0A160P9R0</accession>
<protein>
    <submittedName>
        <fullName evidence="1">Dihydroxy-acid dehydratase</fullName>
    </submittedName>
</protein>
<evidence type="ECO:0000313" key="2">
    <source>
        <dbReference type="Proteomes" id="UP000218288"/>
    </source>
</evidence>
<dbReference type="Proteomes" id="UP000218288">
    <property type="component" value="Chromosome"/>
</dbReference>